<evidence type="ECO:0000256" key="5">
    <source>
        <dbReference type="ARBA" id="ARBA00022962"/>
    </source>
</evidence>
<dbReference type="InterPro" id="IPR027417">
    <property type="entry name" value="P-loop_NTPase"/>
</dbReference>
<dbReference type="AlphaFoldDB" id="A0AA36N3J6"/>
<dbReference type="GO" id="GO:0005524">
    <property type="term" value="F:ATP binding"/>
    <property type="evidence" value="ECO:0007669"/>
    <property type="project" value="UniProtKB-KW"/>
</dbReference>
<dbReference type="Proteomes" id="UP001178507">
    <property type="component" value="Unassembled WGS sequence"/>
</dbReference>
<evidence type="ECO:0000256" key="2">
    <source>
        <dbReference type="ARBA" id="ARBA00022801"/>
    </source>
</evidence>
<dbReference type="SUPFAM" id="SSF52540">
    <property type="entry name" value="P-loop containing nucleoside triphosphate hydrolases"/>
    <property type="match status" value="1"/>
</dbReference>
<dbReference type="Pfam" id="PF00271">
    <property type="entry name" value="Helicase_C"/>
    <property type="match status" value="1"/>
</dbReference>
<organism evidence="8 9">
    <name type="scientific">Effrenium voratum</name>
    <dbReference type="NCBI Taxonomy" id="2562239"/>
    <lineage>
        <taxon>Eukaryota</taxon>
        <taxon>Sar</taxon>
        <taxon>Alveolata</taxon>
        <taxon>Dinophyceae</taxon>
        <taxon>Suessiales</taxon>
        <taxon>Symbiodiniaceae</taxon>
        <taxon>Effrenium</taxon>
    </lineage>
</organism>
<feature type="region of interest" description="Disordered" evidence="6">
    <location>
        <begin position="1"/>
        <end position="36"/>
    </location>
</feature>
<evidence type="ECO:0000256" key="1">
    <source>
        <dbReference type="ARBA" id="ARBA00022741"/>
    </source>
</evidence>
<evidence type="ECO:0000256" key="4">
    <source>
        <dbReference type="ARBA" id="ARBA00022840"/>
    </source>
</evidence>
<dbReference type="PANTHER" id="PTHR47960">
    <property type="entry name" value="DEAD-BOX ATP-DEPENDENT RNA HELICASE 50"/>
    <property type="match status" value="1"/>
</dbReference>
<keyword evidence="1" id="KW-0547">Nucleotide-binding</keyword>
<evidence type="ECO:0000256" key="3">
    <source>
        <dbReference type="ARBA" id="ARBA00022806"/>
    </source>
</evidence>
<gene>
    <name evidence="8" type="ORF">EVOR1521_LOCUS18058</name>
</gene>
<feature type="domain" description="Helicase C-terminal" evidence="7">
    <location>
        <begin position="23"/>
        <end position="184"/>
    </location>
</feature>
<evidence type="ECO:0000313" key="8">
    <source>
        <dbReference type="EMBL" id="CAJ1393125.1"/>
    </source>
</evidence>
<keyword evidence="3" id="KW-0347">Helicase</keyword>
<dbReference type="GO" id="GO:0004386">
    <property type="term" value="F:helicase activity"/>
    <property type="evidence" value="ECO:0007669"/>
    <property type="project" value="UniProtKB-KW"/>
</dbReference>
<comment type="caution">
    <text evidence="8">The sequence shown here is derived from an EMBL/GenBank/DDBJ whole genome shotgun (WGS) entry which is preliminary data.</text>
</comment>
<keyword evidence="9" id="KW-1185">Reference proteome</keyword>
<reference evidence="8" key="1">
    <citation type="submission" date="2023-08" db="EMBL/GenBank/DDBJ databases">
        <authorList>
            <person name="Chen Y."/>
            <person name="Shah S."/>
            <person name="Dougan E. K."/>
            <person name="Thang M."/>
            <person name="Chan C."/>
        </authorList>
    </citation>
    <scope>NUCLEOTIDE SEQUENCE</scope>
</reference>
<name>A0AA36N3J6_9DINO</name>
<evidence type="ECO:0000259" key="7">
    <source>
        <dbReference type="PROSITE" id="PS51194"/>
    </source>
</evidence>
<keyword evidence="4" id="KW-0067">ATP-binding</keyword>
<accession>A0AA36N3J6</accession>
<dbReference type="InterPro" id="IPR001650">
    <property type="entry name" value="Helicase_C-like"/>
</dbReference>
<sequence length="292" mass="32560">MEEEKKNDQARVGEAKKKETEKQSSEEAKNVKEDAEKTCRQKPRFWKKVVRSVCYQMKEAYSSRQEKVTMMHKDMLTAERTEQLKKFAQGEVNVLVCTDLVQRGLDLPNCEHVVNFDFPLNSIDPMDAWPAGASAELLPPCGSIHLHGGKAGVKDDSFDRFRKNFVEQGKKALPYFFARVNIAIVSCGFRPDVFWQELGNVTEVSIQTREDADSPQLVAVIDAAQCVWFTGGDQSRFRGLLHGSQLQTSLQRLLKRSGALGGAAAGASLLCAICPNFDEIFEGLDLLRGADV</sequence>
<dbReference type="Gene3D" id="3.40.50.880">
    <property type="match status" value="1"/>
</dbReference>
<dbReference type="EMBL" id="CAUJNA010002480">
    <property type="protein sequence ID" value="CAJ1393125.1"/>
    <property type="molecule type" value="Genomic_DNA"/>
</dbReference>
<proteinExistence type="predicted"/>
<dbReference type="PROSITE" id="PS51194">
    <property type="entry name" value="HELICASE_CTER"/>
    <property type="match status" value="1"/>
</dbReference>
<dbReference type="SMART" id="SM00490">
    <property type="entry name" value="HELICc"/>
    <property type="match status" value="1"/>
</dbReference>
<keyword evidence="5" id="KW-0315">Glutamine amidotransferase</keyword>
<dbReference type="GO" id="GO:0016787">
    <property type="term" value="F:hydrolase activity"/>
    <property type="evidence" value="ECO:0007669"/>
    <property type="project" value="UniProtKB-KW"/>
</dbReference>
<protein>
    <recommendedName>
        <fullName evidence="7">Helicase C-terminal domain-containing protein</fullName>
    </recommendedName>
</protein>
<dbReference type="InterPro" id="IPR029062">
    <property type="entry name" value="Class_I_gatase-like"/>
</dbReference>
<evidence type="ECO:0000313" key="9">
    <source>
        <dbReference type="Proteomes" id="UP001178507"/>
    </source>
</evidence>
<evidence type="ECO:0000256" key="6">
    <source>
        <dbReference type="SAM" id="MobiDB-lite"/>
    </source>
</evidence>
<dbReference type="Gene3D" id="3.40.50.300">
    <property type="entry name" value="P-loop containing nucleotide triphosphate hydrolases"/>
    <property type="match status" value="1"/>
</dbReference>
<keyword evidence="2" id="KW-0378">Hydrolase</keyword>